<dbReference type="Pfam" id="PF03963">
    <property type="entry name" value="FlgD"/>
    <property type="match status" value="1"/>
</dbReference>
<evidence type="ECO:0000313" key="9">
    <source>
        <dbReference type="Proteomes" id="UP000282125"/>
    </source>
</evidence>
<evidence type="ECO:0000256" key="4">
    <source>
        <dbReference type="ARBA" id="ARBA00024746"/>
    </source>
</evidence>
<evidence type="ECO:0000259" key="6">
    <source>
        <dbReference type="Pfam" id="PF13860"/>
    </source>
</evidence>
<keyword evidence="8" id="KW-0969">Cilium</keyword>
<proteinExistence type="inferred from homology"/>
<dbReference type="InterPro" id="IPR025963">
    <property type="entry name" value="FLgD_Tudor"/>
</dbReference>
<evidence type="ECO:0000256" key="1">
    <source>
        <dbReference type="ARBA" id="ARBA00010577"/>
    </source>
</evidence>
<feature type="domain" description="FlgD/Vpr Ig-like" evidence="6">
    <location>
        <begin position="106"/>
        <end position="176"/>
    </location>
</feature>
<dbReference type="InterPro" id="IPR005648">
    <property type="entry name" value="FlgD"/>
</dbReference>
<dbReference type="Pfam" id="PF13860">
    <property type="entry name" value="FlgD_ig"/>
    <property type="match status" value="1"/>
</dbReference>
<comment type="caution">
    <text evidence="8">The sequence shown here is derived from an EMBL/GenBank/DDBJ whole genome shotgun (WGS) entry which is preliminary data.</text>
</comment>
<evidence type="ECO:0000313" key="8">
    <source>
        <dbReference type="EMBL" id="RRH75788.1"/>
    </source>
</evidence>
<dbReference type="Gene3D" id="2.30.30.910">
    <property type="match status" value="1"/>
</dbReference>
<name>A0A3P3DSY3_9RHOB</name>
<dbReference type="InterPro" id="IPR025965">
    <property type="entry name" value="FlgD/Vpr_Ig-like"/>
</dbReference>
<dbReference type="RefSeq" id="WP_124964413.1">
    <property type="nucleotide sequence ID" value="NZ_RRAZ01000009.1"/>
</dbReference>
<feature type="domain" description="FlgD Tudor-like" evidence="7">
    <location>
        <begin position="83"/>
        <end position="216"/>
    </location>
</feature>
<evidence type="ECO:0000256" key="3">
    <source>
        <dbReference type="ARBA" id="ARBA00022795"/>
    </source>
</evidence>
<evidence type="ECO:0000259" key="7">
    <source>
        <dbReference type="Pfam" id="PF13861"/>
    </source>
</evidence>
<keyword evidence="3 5" id="KW-1005">Bacterial flagellum biogenesis</keyword>
<dbReference type="AlphaFoldDB" id="A0A3P3DSY3"/>
<keyword evidence="8" id="KW-0966">Cell projection</keyword>
<organism evidence="8 9">
    <name type="scientific">Falsigemmobacter faecalis</name>
    <dbReference type="NCBI Taxonomy" id="2488730"/>
    <lineage>
        <taxon>Bacteria</taxon>
        <taxon>Pseudomonadati</taxon>
        <taxon>Pseudomonadota</taxon>
        <taxon>Alphaproteobacteria</taxon>
        <taxon>Rhodobacterales</taxon>
        <taxon>Paracoccaceae</taxon>
        <taxon>Falsigemmobacter</taxon>
    </lineage>
</organism>
<comment type="function">
    <text evidence="4 5">Required for flagellar hook formation. May act as a scaffolding protein.</text>
</comment>
<evidence type="ECO:0000256" key="5">
    <source>
        <dbReference type="RuleBase" id="RU362076"/>
    </source>
</evidence>
<keyword evidence="8" id="KW-0282">Flagellum</keyword>
<accession>A0A3P3DSY3</accession>
<sequence>MSLSAIAETTIGSGLSGASRNTLATDYQSFLNLLVAQVSNQDPLEPMESSQFVSQLAQLTQVEQSVQVNTQMEALRRQLSLNAALSETALIGREVTVPSETFTLDETGGRFSYELGAAAETVQLQIRDGSGALVAVIDQPAGEAGLRRDVTWDGMTTDGRRAEPGRYSLSVAAISASGEAGSYQSYSAGTVVAVDYSGGSTWLQLADGNRVASGDIIGAR</sequence>
<comment type="similarity">
    <text evidence="1 5">Belongs to the FlgD family.</text>
</comment>
<dbReference type="GO" id="GO:0044781">
    <property type="term" value="P:bacterial-type flagellum organization"/>
    <property type="evidence" value="ECO:0007669"/>
    <property type="project" value="UniProtKB-UniRule"/>
</dbReference>
<dbReference type="Proteomes" id="UP000282125">
    <property type="component" value="Unassembled WGS sequence"/>
</dbReference>
<gene>
    <name evidence="8" type="ORF">EG244_07625</name>
</gene>
<protein>
    <recommendedName>
        <fullName evidence="2 5">Basal-body rod modification protein FlgD</fullName>
    </recommendedName>
</protein>
<dbReference type="EMBL" id="RRAZ01000009">
    <property type="protein sequence ID" value="RRH75788.1"/>
    <property type="molecule type" value="Genomic_DNA"/>
</dbReference>
<dbReference type="OrthoDB" id="9785233at2"/>
<evidence type="ECO:0000256" key="2">
    <source>
        <dbReference type="ARBA" id="ARBA00016013"/>
    </source>
</evidence>
<dbReference type="Gene3D" id="2.60.40.4070">
    <property type="match status" value="1"/>
</dbReference>
<reference evidence="8 9" key="1">
    <citation type="submission" date="2018-11" db="EMBL/GenBank/DDBJ databases">
        <title>Gemmobacter sp. nov., YIM 102744-1 draft genome.</title>
        <authorList>
            <person name="Li G."/>
            <person name="Jiang Y."/>
        </authorList>
    </citation>
    <scope>NUCLEOTIDE SEQUENCE [LARGE SCALE GENOMIC DNA]</scope>
    <source>
        <strain evidence="8 9">YIM 102744-1</strain>
    </source>
</reference>
<keyword evidence="9" id="KW-1185">Reference proteome</keyword>
<dbReference type="Pfam" id="PF13861">
    <property type="entry name" value="FLgD_tudor"/>
    <property type="match status" value="1"/>
</dbReference>